<dbReference type="EMBL" id="JAFJZO010000012">
    <property type="protein sequence ID" value="KAG5509837.1"/>
    <property type="molecule type" value="Genomic_DNA"/>
</dbReference>
<keyword evidence="4" id="KW-1185">Reference proteome</keyword>
<protein>
    <submittedName>
        <fullName evidence="3">Uncharacterized protein</fullName>
    </submittedName>
</protein>
<feature type="transmembrane region" description="Helical" evidence="2">
    <location>
        <begin position="92"/>
        <end position="119"/>
    </location>
</feature>
<dbReference type="OrthoDB" id="262622at2759"/>
<evidence type="ECO:0000256" key="2">
    <source>
        <dbReference type="SAM" id="Phobius"/>
    </source>
</evidence>
<name>A0A836INV8_9TRYP</name>
<feature type="compositionally biased region" description="Basic and acidic residues" evidence="1">
    <location>
        <begin position="180"/>
        <end position="192"/>
    </location>
</feature>
<evidence type="ECO:0000313" key="4">
    <source>
        <dbReference type="Proteomes" id="UP000674318"/>
    </source>
</evidence>
<feature type="region of interest" description="Disordered" evidence="1">
    <location>
        <begin position="165"/>
        <end position="193"/>
    </location>
</feature>
<organism evidence="3 4">
    <name type="scientific">Porcisia hertigi</name>
    <dbReference type="NCBI Taxonomy" id="2761500"/>
    <lineage>
        <taxon>Eukaryota</taxon>
        <taxon>Discoba</taxon>
        <taxon>Euglenozoa</taxon>
        <taxon>Kinetoplastea</taxon>
        <taxon>Metakinetoplastina</taxon>
        <taxon>Trypanosomatida</taxon>
        <taxon>Trypanosomatidae</taxon>
        <taxon>Leishmaniinae</taxon>
        <taxon>Porcisia</taxon>
    </lineage>
</organism>
<comment type="caution">
    <text evidence="3">The sequence shown here is derived from an EMBL/GenBank/DDBJ whole genome shotgun (WGS) entry which is preliminary data.</text>
</comment>
<feature type="transmembrane region" description="Helical" evidence="2">
    <location>
        <begin position="54"/>
        <end position="72"/>
    </location>
</feature>
<dbReference type="Proteomes" id="UP000674318">
    <property type="component" value="Unassembled WGS sequence"/>
</dbReference>
<proteinExistence type="predicted"/>
<reference evidence="3 4" key="1">
    <citation type="submission" date="2021-02" db="EMBL/GenBank/DDBJ databases">
        <title>Porcisia hertigi Genome sequencing and assembly.</title>
        <authorList>
            <person name="Almutairi H."/>
            <person name="Gatherer D."/>
        </authorList>
    </citation>
    <scope>NUCLEOTIDE SEQUENCE [LARGE SCALE GENOMIC DNA]</scope>
    <source>
        <strain evidence="3 4">C119</strain>
    </source>
</reference>
<evidence type="ECO:0000256" key="1">
    <source>
        <dbReference type="SAM" id="MobiDB-lite"/>
    </source>
</evidence>
<evidence type="ECO:0000313" key="3">
    <source>
        <dbReference type="EMBL" id="KAG5509837.1"/>
    </source>
</evidence>
<dbReference type="AlphaFoldDB" id="A0A836INV8"/>
<keyword evidence="2" id="KW-0472">Membrane</keyword>
<dbReference type="KEGG" id="phet:94293496"/>
<keyword evidence="2" id="KW-1133">Transmembrane helix</keyword>
<keyword evidence="2" id="KW-0812">Transmembrane</keyword>
<feature type="compositionally biased region" description="Low complexity" evidence="1">
    <location>
        <begin position="165"/>
        <end position="176"/>
    </location>
</feature>
<dbReference type="GeneID" id="94293496"/>
<dbReference type="RefSeq" id="XP_067758844.1">
    <property type="nucleotide sequence ID" value="XM_067903419.1"/>
</dbReference>
<accession>A0A836INV8</accession>
<gene>
    <name evidence="3" type="ORF">JKF63_07482</name>
</gene>
<sequence length="333" mass="37035">MSGGHCATPCLSSKRLEEECESHAVDSRLLYNDIEQLSGKRFEYGQRLIRWSRLLSAASMVAAGVCGLAVYYQRAKIHRVWRLRHPRKVQRLAQLAMTSGCFSFFSVLFLISPIGFLHVHEKEEQRMKQLDAIAVTALVQEQNFRTVAAWAARIAAGAPSLALASHASTAPPSSSADTTDTEKREGTKKYGAEPEPQWVWTNVVLDPTQLLQSSPYDRQSPQKTQASLVAKAAGPQLTDPAAAAASADATIAATKKQLASQLLVRPEHSDDLTRGDSEATLESRLTTWRERPRRVWGRTAEPEELQRLKDECVVMWKELVSEKMSIVSQNTFF</sequence>